<evidence type="ECO:0000313" key="3">
    <source>
        <dbReference type="Proteomes" id="UP001143486"/>
    </source>
</evidence>
<keyword evidence="1" id="KW-0732">Signal</keyword>
<evidence type="ECO:0000256" key="1">
    <source>
        <dbReference type="SAM" id="SignalP"/>
    </source>
</evidence>
<protein>
    <recommendedName>
        <fullName evidence="4">Tat pathway signal protein</fullName>
    </recommendedName>
</protein>
<gene>
    <name evidence="2" type="ORF">GCM10017621_26010</name>
</gene>
<feature type="signal peptide" evidence="1">
    <location>
        <begin position="1"/>
        <end position="26"/>
    </location>
</feature>
<keyword evidence="3" id="KW-1185">Reference proteome</keyword>
<proteinExistence type="predicted"/>
<dbReference type="Proteomes" id="UP001143486">
    <property type="component" value="Unassembled WGS sequence"/>
</dbReference>
<evidence type="ECO:0000313" key="2">
    <source>
        <dbReference type="EMBL" id="GLK53093.1"/>
    </source>
</evidence>
<feature type="chain" id="PRO_5040960417" description="Tat pathway signal protein" evidence="1">
    <location>
        <begin position="27"/>
        <end position="156"/>
    </location>
</feature>
<dbReference type="RefSeq" id="WP_271187453.1">
    <property type="nucleotide sequence ID" value="NZ_BSFE01000008.1"/>
</dbReference>
<sequence length="156" mass="16446">MTRLHALLTCGLVAVLLASATGPAIAAGGGGGGGGSSAPAQGEETRRRMITPSQTYMPLPPLTATVQANHRARGLLQIEAGLEIADPELRRRAERYLPRLRNAWVSGLSAYTGMSYRFGDVPDADRIAQILQEATDITLGEEGAEVLIGMVIIHAD</sequence>
<dbReference type="EMBL" id="BSFE01000008">
    <property type="protein sequence ID" value="GLK53093.1"/>
    <property type="molecule type" value="Genomic_DNA"/>
</dbReference>
<organism evidence="2 3">
    <name type="scientific">Maricaulis virginensis</name>
    <dbReference type="NCBI Taxonomy" id="144022"/>
    <lineage>
        <taxon>Bacteria</taxon>
        <taxon>Pseudomonadati</taxon>
        <taxon>Pseudomonadota</taxon>
        <taxon>Alphaproteobacteria</taxon>
        <taxon>Maricaulales</taxon>
        <taxon>Maricaulaceae</taxon>
        <taxon>Maricaulis</taxon>
    </lineage>
</organism>
<dbReference type="AlphaFoldDB" id="A0A9W6IN78"/>
<comment type="caution">
    <text evidence="2">The sequence shown here is derived from an EMBL/GenBank/DDBJ whole genome shotgun (WGS) entry which is preliminary data.</text>
</comment>
<evidence type="ECO:0008006" key="4">
    <source>
        <dbReference type="Google" id="ProtNLM"/>
    </source>
</evidence>
<accession>A0A9W6IN78</accession>
<reference evidence="2" key="2">
    <citation type="submission" date="2023-01" db="EMBL/GenBank/DDBJ databases">
        <authorList>
            <person name="Sun Q."/>
            <person name="Evtushenko L."/>
        </authorList>
    </citation>
    <scope>NUCLEOTIDE SEQUENCE</scope>
    <source>
        <strain evidence="2">VKM B-1513</strain>
    </source>
</reference>
<name>A0A9W6IN78_9PROT</name>
<reference evidence="2" key="1">
    <citation type="journal article" date="2014" name="Int. J. Syst. Evol. Microbiol.">
        <title>Complete genome sequence of Corynebacterium casei LMG S-19264T (=DSM 44701T), isolated from a smear-ripened cheese.</title>
        <authorList>
            <consortium name="US DOE Joint Genome Institute (JGI-PGF)"/>
            <person name="Walter F."/>
            <person name="Albersmeier A."/>
            <person name="Kalinowski J."/>
            <person name="Ruckert C."/>
        </authorList>
    </citation>
    <scope>NUCLEOTIDE SEQUENCE</scope>
    <source>
        <strain evidence="2">VKM B-1513</strain>
    </source>
</reference>